<keyword evidence="1" id="KW-0812">Transmembrane</keyword>
<feature type="non-terminal residue" evidence="2">
    <location>
        <position position="1"/>
    </location>
</feature>
<dbReference type="EMBL" id="QGKV02001556">
    <property type="protein sequence ID" value="KAF3515512.1"/>
    <property type="molecule type" value="Genomic_DNA"/>
</dbReference>
<keyword evidence="1" id="KW-1133">Transmembrane helix</keyword>
<evidence type="ECO:0000256" key="1">
    <source>
        <dbReference type="SAM" id="Phobius"/>
    </source>
</evidence>
<proteinExistence type="predicted"/>
<evidence type="ECO:0000313" key="3">
    <source>
        <dbReference type="Proteomes" id="UP000266723"/>
    </source>
</evidence>
<dbReference type="Proteomes" id="UP000266723">
    <property type="component" value="Unassembled WGS sequence"/>
</dbReference>
<feature type="transmembrane region" description="Helical" evidence="1">
    <location>
        <begin position="159"/>
        <end position="177"/>
    </location>
</feature>
<comment type="caution">
    <text evidence="2">The sequence shown here is derived from an EMBL/GenBank/DDBJ whole genome shotgun (WGS) entry which is preliminary data.</text>
</comment>
<name>A0ABQ7AMZ9_BRACR</name>
<gene>
    <name evidence="2" type="ORF">DY000_02060188</name>
</gene>
<organism evidence="2 3">
    <name type="scientific">Brassica cretica</name>
    <name type="common">Mustard</name>
    <dbReference type="NCBI Taxonomy" id="69181"/>
    <lineage>
        <taxon>Eukaryota</taxon>
        <taxon>Viridiplantae</taxon>
        <taxon>Streptophyta</taxon>
        <taxon>Embryophyta</taxon>
        <taxon>Tracheophyta</taxon>
        <taxon>Spermatophyta</taxon>
        <taxon>Magnoliopsida</taxon>
        <taxon>eudicotyledons</taxon>
        <taxon>Gunneridae</taxon>
        <taxon>Pentapetalae</taxon>
        <taxon>rosids</taxon>
        <taxon>malvids</taxon>
        <taxon>Brassicales</taxon>
        <taxon>Brassicaceae</taxon>
        <taxon>Brassiceae</taxon>
        <taxon>Brassica</taxon>
    </lineage>
</organism>
<reference evidence="2 3" key="1">
    <citation type="journal article" date="2020" name="BMC Genomics">
        <title>Intraspecific diversification of the crop wild relative Brassica cretica Lam. using demographic model selection.</title>
        <authorList>
            <person name="Kioukis A."/>
            <person name="Michalopoulou V.A."/>
            <person name="Briers L."/>
            <person name="Pirintsos S."/>
            <person name="Studholme D.J."/>
            <person name="Pavlidis P."/>
            <person name="Sarris P.F."/>
        </authorList>
    </citation>
    <scope>NUCLEOTIDE SEQUENCE [LARGE SCALE GENOMIC DNA]</scope>
    <source>
        <strain evidence="3">cv. PFS-1207/04</strain>
    </source>
</reference>
<accession>A0ABQ7AMZ9</accession>
<keyword evidence="3" id="KW-1185">Reference proteome</keyword>
<keyword evidence="1" id="KW-0472">Membrane</keyword>
<protein>
    <submittedName>
        <fullName evidence="2">Uncharacterized protein</fullName>
    </submittedName>
</protein>
<sequence>FFITFSSIPSIFFPTVPWNPVSVTNYLSLASEAFGSCCDSLCSLYHHLNLQGHQNRRICHLLYASPPPICFVHLVVLDLNPCVVDSVPTPKVAPNLTGLLRVSQSVAPPSPTNSLVSCSRRDFTDQLVKKARKMCTESSMKDAFSTYSDYLNNFNLSIIMWRFSLAISYFLFISMIVRATDCPVLRYVWSPKSLLCASLVLDCQMFDYNDNEEYEAKVQGIDISPYPTVRGEPATFSISANKAILLLCGSNGF</sequence>
<evidence type="ECO:0000313" key="2">
    <source>
        <dbReference type="EMBL" id="KAF3515512.1"/>
    </source>
</evidence>